<keyword evidence="4 7" id="KW-0812">Transmembrane</keyword>
<evidence type="ECO:0000256" key="7">
    <source>
        <dbReference type="RuleBase" id="RU003879"/>
    </source>
</evidence>
<dbReference type="PANTHER" id="PTHR30558:SF3">
    <property type="entry name" value="BIOPOLYMER TRANSPORT PROTEIN EXBD-RELATED"/>
    <property type="match status" value="1"/>
</dbReference>
<feature type="region of interest" description="Disordered" evidence="8">
    <location>
        <begin position="1"/>
        <end position="28"/>
    </location>
</feature>
<keyword evidence="11" id="KW-1185">Reference proteome</keyword>
<feature type="transmembrane region" description="Helical" evidence="9">
    <location>
        <begin position="37"/>
        <end position="61"/>
    </location>
</feature>
<evidence type="ECO:0000256" key="5">
    <source>
        <dbReference type="ARBA" id="ARBA00022989"/>
    </source>
</evidence>
<evidence type="ECO:0000256" key="8">
    <source>
        <dbReference type="SAM" id="MobiDB-lite"/>
    </source>
</evidence>
<reference evidence="10 11" key="1">
    <citation type="submission" date="2024-08" db="EMBL/GenBank/DDBJ databases">
        <title>Whole-genome sequencing of halo(alkali)philic microorganisms from hypersaline lakes.</title>
        <authorList>
            <person name="Sorokin D.Y."/>
            <person name="Merkel A.Y."/>
            <person name="Messina E."/>
            <person name="Yakimov M."/>
        </authorList>
    </citation>
    <scope>NUCLEOTIDE SEQUENCE [LARGE SCALE GENOMIC DNA]</scope>
    <source>
        <strain evidence="10 11">AB-hyl4</strain>
    </source>
</reference>
<dbReference type="PANTHER" id="PTHR30558">
    <property type="entry name" value="EXBD MEMBRANE COMPONENT OF PMF-DRIVEN MACROMOLECULE IMPORT SYSTEM"/>
    <property type="match status" value="1"/>
</dbReference>
<keyword evidence="7" id="KW-0653">Protein transport</keyword>
<evidence type="ECO:0000313" key="11">
    <source>
        <dbReference type="Proteomes" id="UP001575105"/>
    </source>
</evidence>
<name>A0ABV4U2D2_9BACT</name>
<dbReference type="Proteomes" id="UP001575105">
    <property type="component" value="Unassembled WGS sequence"/>
</dbReference>
<gene>
    <name evidence="10" type="ORF">ACERK3_03415</name>
</gene>
<accession>A0ABV4U2D2</accession>
<evidence type="ECO:0000313" key="10">
    <source>
        <dbReference type="EMBL" id="MFA9477340.1"/>
    </source>
</evidence>
<protein>
    <submittedName>
        <fullName evidence="10">ExbD/TolR family protein</fullName>
    </submittedName>
</protein>
<proteinExistence type="inferred from homology"/>
<evidence type="ECO:0000256" key="1">
    <source>
        <dbReference type="ARBA" id="ARBA00004162"/>
    </source>
</evidence>
<keyword evidence="6 9" id="KW-0472">Membrane</keyword>
<keyword evidence="7" id="KW-0813">Transport</keyword>
<dbReference type="RefSeq" id="WP_425344265.1">
    <property type="nucleotide sequence ID" value="NZ_JBGUBD010000002.1"/>
</dbReference>
<evidence type="ECO:0000256" key="3">
    <source>
        <dbReference type="ARBA" id="ARBA00022475"/>
    </source>
</evidence>
<evidence type="ECO:0000256" key="9">
    <source>
        <dbReference type="SAM" id="Phobius"/>
    </source>
</evidence>
<dbReference type="InterPro" id="IPR003400">
    <property type="entry name" value="ExbD"/>
</dbReference>
<keyword evidence="3" id="KW-1003">Cell membrane</keyword>
<comment type="similarity">
    <text evidence="2 7">Belongs to the ExbD/TolR family.</text>
</comment>
<evidence type="ECO:0000256" key="2">
    <source>
        <dbReference type="ARBA" id="ARBA00005811"/>
    </source>
</evidence>
<keyword evidence="5 9" id="KW-1133">Transmembrane helix</keyword>
<comment type="subcellular location">
    <subcellularLocation>
        <location evidence="1">Cell membrane</location>
        <topology evidence="1">Single-pass membrane protein</topology>
    </subcellularLocation>
    <subcellularLocation>
        <location evidence="7">Cell membrane</location>
        <topology evidence="7">Single-pass type II membrane protein</topology>
    </subcellularLocation>
</comment>
<evidence type="ECO:0000256" key="4">
    <source>
        <dbReference type="ARBA" id="ARBA00022692"/>
    </source>
</evidence>
<evidence type="ECO:0000256" key="6">
    <source>
        <dbReference type="ARBA" id="ARBA00023136"/>
    </source>
</evidence>
<sequence>MSTTRSASMPGEGVADATVHHKSARQRRGLAPPRMQLNLAAMIDVVFQLLIYFVVTANFVVDEGVLTATLPTGTGEAADSLEPPSETLDLRLGSTGDVGVIIQLGGIGRVDTFTELANELDSLQFDPARGRHAFFAPDDPVVIRPEGDVRWQHVVNAFNAAIKARYTNVNFAQPE</sequence>
<organism evidence="10 11">
    <name type="scientific">Natronomicrosphaera hydrolytica</name>
    <dbReference type="NCBI Taxonomy" id="3242702"/>
    <lineage>
        <taxon>Bacteria</taxon>
        <taxon>Pseudomonadati</taxon>
        <taxon>Planctomycetota</taxon>
        <taxon>Phycisphaerae</taxon>
        <taxon>Phycisphaerales</taxon>
        <taxon>Phycisphaeraceae</taxon>
        <taxon>Natronomicrosphaera</taxon>
    </lineage>
</organism>
<dbReference type="Pfam" id="PF02472">
    <property type="entry name" value="ExbD"/>
    <property type="match status" value="1"/>
</dbReference>
<comment type="caution">
    <text evidence="10">The sequence shown here is derived from an EMBL/GenBank/DDBJ whole genome shotgun (WGS) entry which is preliminary data.</text>
</comment>
<dbReference type="EMBL" id="JBGUBD010000002">
    <property type="protein sequence ID" value="MFA9477340.1"/>
    <property type="molecule type" value="Genomic_DNA"/>
</dbReference>